<evidence type="ECO:0000256" key="10">
    <source>
        <dbReference type="SAM" id="Phobius"/>
    </source>
</evidence>
<keyword evidence="7" id="KW-0496">Mitochondrion</keyword>
<comment type="function">
    <text evidence="9">Scaffold protein that participates in the c-ring assembly of mitochondrial ATP synthase (F(1)F(0) ATP synthase or complex V) by facilitating the membrane insertion and oligomer formation of the subunit c/ATP5MC3. Participates in the incorporation of the c-ring into vestigial complexes. Additionally influences the incorporation of subunits MT-ATP6, MT-ATP8, ATP5MJ, and ATP5MK in the ATP synthase.</text>
</comment>
<organism evidence="13">
    <name type="scientific">Haemonchus placei</name>
    <name type="common">Barber's pole worm</name>
    <dbReference type="NCBI Taxonomy" id="6290"/>
    <lineage>
        <taxon>Eukaryota</taxon>
        <taxon>Metazoa</taxon>
        <taxon>Ecdysozoa</taxon>
        <taxon>Nematoda</taxon>
        <taxon>Chromadorea</taxon>
        <taxon>Rhabditida</taxon>
        <taxon>Rhabditina</taxon>
        <taxon>Rhabditomorpha</taxon>
        <taxon>Strongyloidea</taxon>
        <taxon>Trichostrongylidae</taxon>
        <taxon>Haemonchus</taxon>
    </lineage>
</organism>
<sequence length="151" mass="15657">MGDVQQQSGATGAHLGGAASVTAAALQSAARVANKLSLFPVLGAASLGSLIVGLRSAWKHTRQPEAADLCRAQVLSGVGFAGKALGVATVITVSGFSLFIIAVSWALKVNTPRQFGSAMREAFGDSLRLPQSHNSQTFEELIQSLEPKEQP</sequence>
<dbReference type="GO" id="GO:0005743">
    <property type="term" value="C:mitochondrial inner membrane"/>
    <property type="evidence" value="ECO:0007669"/>
    <property type="project" value="UniProtKB-SubCell"/>
</dbReference>
<evidence type="ECO:0000313" key="13">
    <source>
        <dbReference type="WBParaSite" id="HPLM_0001361801-mRNA-1"/>
    </source>
</evidence>
<dbReference type="STRING" id="6290.A0A0N4WQC2"/>
<dbReference type="AlphaFoldDB" id="A0A0N4WQC2"/>
<evidence type="ECO:0000256" key="5">
    <source>
        <dbReference type="ARBA" id="ARBA00022792"/>
    </source>
</evidence>
<evidence type="ECO:0000313" key="11">
    <source>
        <dbReference type="EMBL" id="VDO49949.1"/>
    </source>
</evidence>
<dbReference type="PANTHER" id="PTHR13141:SF4">
    <property type="entry name" value="TRANSMEMBRANE PROTEIN 242"/>
    <property type="match status" value="1"/>
</dbReference>
<protein>
    <recommendedName>
        <fullName evidence="3">Transmembrane protein 242</fullName>
    </recommendedName>
</protein>
<reference evidence="13" key="1">
    <citation type="submission" date="2017-02" db="UniProtKB">
        <authorList>
            <consortium name="WormBaseParasite"/>
        </authorList>
    </citation>
    <scope>IDENTIFICATION</scope>
</reference>
<evidence type="ECO:0000256" key="8">
    <source>
        <dbReference type="ARBA" id="ARBA00023136"/>
    </source>
</evidence>
<name>A0A0N4WQC2_HAEPC</name>
<dbReference type="EMBL" id="UZAF01018273">
    <property type="protein sequence ID" value="VDO49949.1"/>
    <property type="molecule type" value="Genomic_DNA"/>
</dbReference>
<comment type="similarity">
    <text evidence="2">Belongs to the TMEM242 family.</text>
</comment>
<dbReference type="WBParaSite" id="HPLM_0001361801-mRNA-1">
    <property type="protein sequence ID" value="HPLM_0001361801-mRNA-1"/>
    <property type="gene ID" value="HPLM_0001361801"/>
</dbReference>
<evidence type="ECO:0000256" key="3">
    <source>
        <dbReference type="ARBA" id="ARBA00013934"/>
    </source>
</evidence>
<dbReference type="OMA" id="LQVNTPR"/>
<keyword evidence="8 10" id="KW-0472">Membrane</keyword>
<evidence type="ECO:0000256" key="4">
    <source>
        <dbReference type="ARBA" id="ARBA00022692"/>
    </source>
</evidence>
<evidence type="ECO:0000256" key="2">
    <source>
        <dbReference type="ARBA" id="ARBA00007570"/>
    </source>
</evidence>
<dbReference type="PANTHER" id="PTHR13141">
    <property type="entry name" value="TRANSMEMBRANE PROTEIN 242"/>
    <property type="match status" value="1"/>
</dbReference>
<dbReference type="Proteomes" id="UP000268014">
    <property type="component" value="Unassembled WGS sequence"/>
</dbReference>
<feature type="transmembrane region" description="Helical" evidence="10">
    <location>
        <begin position="84"/>
        <end position="107"/>
    </location>
</feature>
<keyword evidence="12" id="KW-1185">Reference proteome</keyword>
<evidence type="ECO:0000256" key="9">
    <source>
        <dbReference type="ARBA" id="ARBA00045905"/>
    </source>
</evidence>
<evidence type="ECO:0000256" key="6">
    <source>
        <dbReference type="ARBA" id="ARBA00022989"/>
    </source>
</evidence>
<keyword evidence="4 10" id="KW-0812">Transmembrane</keyword>
<comment type="subcellular location">
    <subcellularLocation>
        <location evidence="1">Mitochondrion inner membrane</location>
        <topology evidence="1">Multi-pass membrane protein</topology>
    </subcellularLocation>
</comment>
<keyword evidence="6 10" id="KW-1133">Transmembrane helix</keyword>
<accession>A0A0N4WQC2</accession>
<feature type="transmembrane region" description="Helical" evidence="10">
    <location>
        <begin position="36"/>
        <end position="58"/>
    </location>
</feature>
<gene>
    <name evidence="11" type="ORF">HPLM_LOCUS13610</name>
</gene>
<evidence type="ECO:0000313" key="12">
    <source>
        <dbReference type="Proteomes" id="UP000268014"/>
    </source>
</evidence>
<dbReference type="InterPro" id="IPR009792">
    <property type="entry name" value="TMEM242"/>
</dbReference>
<evidence type="ECO:0000256" key="1">
    <source>
        <dbReference type="ARBA" id="ARBA00004448"/>
    </source>
</evidence>
<reference evidence="11 12" key="2">
    <citation type="submission" date="2018-11" db="EMBL/GenBank/DDBJ databases">
        <authorList>
            <consortium name="Pathogen Informatics"/>
        </authorList>
    </citation>
    <scope>NUCLEOTIDE SEQUENCE [LARGE SCALE GENOMIC DNA]</scope>
    <source>
        <strain evidence="11 12">MHpl1</strain>
    </source>
</reference>
<keyword evidence="5" id="KW-0999">Mitochondrion inner membrane</keyword>
<dbReference type="OrthoDB" id="2378895at2759"/>
<evidence type="ECO:0000256" key="7">
    <source>
        <dbReference type="ARBA" id="ARBA00023128"/>
    </source>
</evidence>
<proteinExistence type="inferred from homology"/>